<reference evidence="1" key="1">
    <citation type="submission" date="2018-05" db="EMBL/GenBank/DDBJ databases">
        <authorList>
            <person name="Lanie J.A."/>
            <person name="Ng W.-L."/>
            <person name="Kazmierczak K.M."/>
            <person name="Andrzejewski T.M."/>
            <person name="Davidsen T.M."/>
            <person name="Wayne K.J."/>
            <person name="Tettelin H."/>
            <person name="Glass J.I."/>
            <person name="Rusch D."/>
            <person name="Podicherti R."/>
            <person name="Tsui H.-C.T."/>
            <person name="Winkler M.E."/>
        </authorList>
    </citation>
    <scope>NUCLEOTIDE SEQUENCE</scope>
</reference>
<evidence type="ECO:0000313" key="1">
    <source>
        <dbReference type="EMBL" id="SVB81663.1"/>
    </source>
</evidence>
<sequence length="227" mass="25585">MDGVLADFFSEWAKLAGIKTGNYKDIPPANVDPTLNKMIDTDFFAKLPKFPTADKLVQLVINRFGSYNILSSPLRYDHENSKKHKIDWIGRKLKIKPKETIIVANKVGYAKLPDGTPNILIDDRGLNIENWNKAGGYGIKYQADEDSLEKVVKGLDDYQQKLGERGTLSIGGLQYGGFRRPLKIKKSTPGKLHYTKPKGKKIKMGTDGNMSYKKFVRKVYEDVTAQD</sequence>
<name>A0A382H4F5_9ZZZZ</name>
<dbReference type="EMBL" id="UINC01058884">
    <property type="protein sequence ID" value="SVB81663.1"/>
    <property type="molecule type" value="Genomic_DNA"/>
</dbReference>
<feature type="non-terminal residue" evidence="1">
    <location>
        <position position="227"/>
    </location>
</feature>
<dbReference type="InterPro" id="IPR036412">
    <property type="entry name" value="HAD-like_sf"/>
</dbReference>
<dbReference type="AlphaFoldDB" id="A0A382H4F5"/>
<gene>
    <name evidence="1" type="ORF">METZ01_LOCUS234517</name>
</gene>
<accession>A0A382H4F5</accession>
<dbReference type="SUPFAM" id="SSF56784">
    <property type="entry name" value="HAD-like"/>
    <property type="match status" value="1"/>
</dbReference>
<organism evidence="1">
    <name type="scientific">marine metagenome</name>
    <dbReference type="NCBI Taxonomy" id="408172"/>
    <lineage>
        <taxon>unclassified sequences</taxon>
        <taxon>metagenomes</taxon>
        <taxon>ecological metagenomes</taxon>
    </lineage>
</organism>
<proteinExistence type="predicted"/>
<dbReference type="InterPro" id="IPR023214">
    <property type="entry name" value="HAD_sf"/>
</dbReference>
<protein>
    <submittedName>
        <fullName evidence="1">Uncharacterized protein</fullName>
    </submittedName>
</protein>
<dbReference type="Gene3D" id="3.40.50.1000">
    <property type="entry name" value="HAD superfamily/HAD-like"/>
    <property type="match status" value="1"/>
</dbReference>